<sequence length="1054" mass="123020">MYNERRIELHKLNSDAWVGVSVFEVDRNKLDSSIKRNTGFIKKLKKGITKENKDTLLKDIKEVFLEKYLSEVIVTVNEGLSLVPNKNDDISAAVEIICALHQRFYSNFTGKLFELFLQNFINPGDDELVLEKDELVRMKKIRSNFRILTELYLVGVFPSLDIAESKENVPLYLRKKVGKKEPFLVAILKELLNYKFKLGYTTLLATQLAKKYFTFFDDNDASWDLLIPDENLKVSLQAIYEVFVEAVFNKTVELDKKLAKLMKEHQKCQIRTGKAVDEYIEEYNLLLPVLQRFKEATEVFVECFNKEAPGLSSEKNLEDDEQPTSIITSQIVSPGQRLWETDEMKRFYENLPDIDVAIKASQERNVTKTDNNETVNHFFDELEIAETKEQIDRLSFEYWNSGIDNRATKNRLLKFFIEGQDWSKIKIYSRFLASNSKHFPDIVDEFIQYLDTGFRNQLHSNKINVKNVIFFSEMVKFMLVPSFVVFHKIRTLIMNLQVPNNIEILTIFFEHAGKFLLFKPEYKNEMDKMVQLLKLKMKDRQLGMNLKSALENTMVLLFPPSVKSLNVEDRELTDEEKFYHVLIRTELPNLKVKEHINLISRATWSDNNVRNTLHVLFTEPEKMNYQNIPILARVMTGLYPYRREFVIRVIDQLLENIERGLESNAHNQNMSRIAQVRLLTEIFNMEMIKSDVLVDTMYHIMKFGHKNNQPTPISASPLDLPNDYFRIQLLCTILLNITRFPVAFLKKLERLLRYFEYYTFCKKQPLPIETQFKVTDAFNNFSDRFNFEKSANIMECLTRLQSLAQAQSEQQRSLPMNSQCGLSANEMRNIIKTDVNVTQTDNEAYEDGEDEEEDDEPKYVDEMEEDADNQSGEKDDQGDEDENETDSDWDSNTSSEEDSDSESSSNENSDSEFKYMDVDRDIELKRMQEEYNKKLKSPEELKIEEELDKQFNIMLQESMEERKNEKPLVTAIPIMVNQNAATTPLLSDGTATNNQSLSNKVAFTFLTKAGKKTNTRTLDLPKDVKFVSGVLEEEEKLKNEREQIKKIVLQKTFD</sequence>
<dbReference type="GO" id="GO:0005737">
    <property type="term" value="C:cytoplasm"/>
    <property type="evidence" value="ECO:0007669"/>
    <property type="project" value="UniProtKB-SubCell"/>
</dbReference>
<dbReference type="Gene3D" id="1.25.40.180">
    <property type="match status" value="3"/>
</dbReference>
<protein>
    <recommendedName>
        <fullName evidence="4">MIF4G domain-containing protein</fullName>
    </recommendedName>
</protein>
<dbReference type="Proteomes" id="UP000006310">
    <property type="component" value="Chromosome 2"/>
</dbReference>
<dbReference type="InterPro" id="IPR016024">
    <property type="entry name" value="ARM-type_fold"/>
</dbReference>
<reference evidence="5 6" key="1">
    <citation type="journal article" date="2011" name="Proc. Natl. Acad. Sci. U.S.A.">
        <title>Evolutionary erosion of yeast sex chromosomes by mating-type switching accidents.</title>
        <authorList>
            <person name="Gordon J.L."/>
            <person name="Armisen D."/>
            <person name="Proux-Wera E."/>
            <person name="Oheigeartaigh S.S."/>
            <person name="Byrne K.P."/>
            <person name="Wolfe K.H."/>
        </authorList>
    </citation>
    <scope>NUCLEOTIDE SEQUENCE [LARGE SCALE GENOMIC DNA]</scope>
    <source>
        <strain evidence="6">ATCC MYA-139 / BCRC 22969 / CBS 8797 / CCRC 22969 / KCTC 17520 / NBRC 10181 / NCYC 3082</strain>
    </source>
</reference>
<dbReference type="RefSeq" id="XP_022463132.1">
    <property type="nucleotide sequence ID" value="XM_022606436.1"/>
</dbReference>
<evidence type="ECO:0000313" key="6">
    <source>
        <dbReference type="Proteomes" id="UP000006310"/>
    </source>
</evidence>
<evidence type="ECO:0000256" key="2">
    <source>
        <dbReference type="ARBA" id="ARBA00022490"/>
    </source>
</evidence>
<dbReference type="Pfam" id="PF04050">
    <property type="entry name" value="Upf2"/>
    <property type="match status" value="1"/>
</dbReference>
<evidence type="ECO:0000256" key="1">
    <source>
        <dbReference type="ARBA" id="ARBA00004496"/>
    </source>
</evidence>
<dbReference type="OMA" id="DFQHHQI"/>
<dbReference type="PANTHER" id="PTHR12839">
    <property type="entry name" value="NONSENSE-MEDIATED MRNA DECAY PROTEIN 2 UP-FRAMESHIFT SUPPRESSOR 2"/>
    <property type="match status" value="1"/>
</dbReference>
<gene>
    <name evidence="5" type="primary">KNAG0B04520</name>
    <name evidence="5" type="ordered locus">KNAG_0B04520</name>
</gene>
<evidence type="ECO:0000256" key="3">
    <source>
        <dbReference type="SAM" id="MobiDB-lite"/>
    </source>
</evidence>
<organism evidence="5 6">
    <name type="scientific">Huiozyma naganishii (strain ATCC MYA-139 / BCRC 22969 / CBS 8797 / KCTC 17520 / NBRC 10181 / NCYC 3082 / Yp74L-3)</name>
    <name type="common">Yeast</name>
    <name type="synonym">Kazachstania naganishii</name>
    <dbReference type="NCBI Taxonomy" id="1071383"/>
    <lineage>
        <taxon>Eukaryota</taxon>
        <taxon>Fungi</taxon>
        <taxon>Dikarya</taxon>
        <taxon>Ascomycota</taxon>
        <taxon>Saccharomycotina</taxon>
        <taxon>Saccharomycetes</taxon>
        <taxon>Saccharomycetales</taxon>
        <taxon>Saccharomycetaceae</taxon>
        <taxon>Huiozyma</taxon>
    </lineage>
</organism>
<feature type="domain" description="MIF4G" evidence="4">
    <location>
        <begin position="34"/>
        <end position="250"/>
    </location>
</feature>
<keyword evidence="6" id="KW-1185">Reference proteome</keyword>
<reference evidence="6" key="2">
    <citation type="submission" date="2012-08" db="EMBL/GenBank/DDBJ databases">
        <title>Genome sequence of Kazachstania naganishii.</title>
        <authorList>
            <person name="Gordon J.L."/>
            <person name="Armisen D."/>
            <person name="Proux-Wera E."/>
            <person name="OhEigeartaigh S.S."/>
            <person name="Byrne K.P."/>
            <person name="Wolfe K.H."/>
        </authorList>
    </citation>
    <scope>NUCLEOTIDE SEQUENCE [LARGE SCALE GENOMIC DNA]</scope>
    <source>
        <strain evidence="6">ATCC MYA-139 / BCRC 22969 / CBS 8797 / CCRC 22969 / KCTC 17520 / NBRC 10181 / NCYC 3082</strain>
    </source>
</reference>
<dbReference type="PANTHER" id="PTHR12839:SF7">
    <property type="entry name" value="REGULATOR OF NONSENSE TRANSCRIPTS 2"/>
    <property type="match status" value="1"/>
</dbReference>
<feature type="compositionally biased region" description="Acidic residues" evidence="3">
    <location>
        <begin position="843"/>
        <end position="868"/>
    </location>
</feature>
<dbReference type="GO" id="GO:0003723">
    <property type="term" value="F:RNA binding"/>
    <property type="evidence" value="ECO:0007669"/>
    <property type="project" value="InterPro"/>
</dbReference>
<dbReference type="EMBL" id="HE978315">
    <property type="protein sequence ID" value="CCK68886.1"/>
    <property type="molecule type" value="Genomic_DNA"/>
</dbReference>
<accession>J7S4Y9</accession>
<dbReference type="GO" id="GO:0035145">
    <property type="term" value="C:exon-exon junction complex"/>
    <property type="evidence" value="ECO:0007669"/>
    <property type="project" value="TreeGrafter"/>
</dbReference>
<dbReference type="AlphaFoldDB" id="J7S4Y9"/>
<dbReference type="STRING" id="1071383.J7S4Y9"/>
<dbReference type="InterPro" id="IPR007193">
    <property type="entry name" value="Upf2/Nmd2_C"/>
</dbReference>
<dbReference type="HOGENOM" id="CLU_002633_1_0_1"/>
<name>J7S4Y9_HUIN7</name>
<dbReference type="OrthoDB" id="27832at2759"/>
<evidence type="ECO:0000259" key="4">
    <source>
        <dbReference type="SMART" id="SM00543"/>
    </source>
</evidence>
<feature type="compositionally biased region" description="Acidic residues" evidence="3">
    <location>
        <begin position="876"/>
        <end position="901"/>
    </location>
</feature>
<evidence type="ECO:0000313" key="5">
    <source>
        <dbReference type="EMBL" id="CCK68886.1"/>
    </source>
</evidence>
<dbReference type="Pfam" id="PF02854">
    <property type="entry name" value="MIF4G"/>
    <property type="match status" value="3"/>
</dbReference>
<dbReference type="SUPFAM" id="SSF48371">
    <property type="entry name" value="ARM repeat"/>
    <property type="match status" value="2"/>
</dbReference>
<feature type="domain" description="MIF4G" evidence="4">
    <location>
        <begin position="577"/>
        <end position="784"/>
    </location>
</feature>
<dbReference type="SMART" id="SM00543">
    <property type="entry name" value="MIF4G"/>
    <property type="match status" value="3"/>
</dbReference>
<dbReference type="GO" id="GO:0070478">
    <property type="term" value="P:nuclear-transcribed mRNA catabolic process, 3'-5' exonucleolytic nonsense-mediated decay"/>
    <property type="evidence" value="ECO:0007669"/>
    <property type="project" value="EnsemblFungi"/>
</dbReference>
<comment type="subcellular location">
    <subcellularLocation>
        <location evidence="1">Cytoplasm</location>
    </subcellularLocation>
</comment>
<dbReference type="GeneID" id="34524536"/>
<feature type="region of interest" description="Disordered" evidence="3">
    <location>
        <begin position="832"/>
        <end position="916"/>
    </location>
</feature>
<dbReference type="InterPro" id="IPR003890">
    <property type="entry name" value="MIF4G-like_typ-3"/>
</dbReference>
<dbReference type="eggNOG" id="KOG2051">
    <property type="taxonomic scope" value="Eukaryota"/>
</dbReference>
<dbReference type="GO" id="GO:0006310">
    <property type="term" value="P:DNA recombination"/>
    <property type="evidence" value="ECO:0007669"/>
    <property type="project" value="EnsemblFungi"/>
</dbReference>
<dbReference type="InterPro" id="IPR039762">
    <property type="entry name" value="Nmd2/UPF2"/>
</dbReference>
<dbReference type="KEGG" id="kng:KNAG_0B04520"/>
<proteinExistence type="predicted"/>
<feature type="domain" description="MIF4G" evidence="4">
    <location>
        <begin position="372"/>
        <end position="560"/>
    </location>
</feature>
<keyword evidence="2" id="KW-0963">Cytoplasm</keyword>